<comment type="caution">
    <text evidence="8">The sequence shown here is derived from an EMBL/GenBank/DDBJ whole genome shotgun (WGS) entry which is preliminary data.</text>
</comment>
<feature type="domain" description="Sugar phosphate transporter" evidence="7">
    <location>
        <begin position="54"/>
        <end position="335"/>
    </location>
</feature>
<evidence type="ECO:0000259" key="7">
    <source>
        <dbReference type="Pfam" id="PF03151"/>
    </source>
</evidence>
<dbReference type="InterPro" id="IPR004853">
    <property type="entry name" value="Sugar_P_trans_dom"/>
</dbReference>
<name>A0A5C5FR60_9BASI</name>
<keyword evidence="3 6" id="KW-1133">Transmembrane helix</keyword>
<reference evidence="8 9" key="1">
    <citation type="submission" date="2019-03" db="EMBL/GenBank/DDBJ databases">
        <title>Rhodosporidium diobovatum UCD-FST 08-225 genome sequencing, assembly, and annotation.</title>
        <authorList>
            <person name="Fakankun I.U."/>
            <person name="Fristensky B."/>
            <person name="Levin D.B."/>
        </authorList>
    </citation>
    <scope>NUCLEOTIDE SEQUENCE [LARGE SCALE GENOMIC DNA]</scope>
    <source>
        <strain evidence="8 9">UCD-FST 08-225</strain>
    </source>
</reference>
<dbReference type="InterPro" id="IPR050186">
    <property type="entry name" value="TPT_transporter"/>
</dbReference>
<gene>
    <name evidence="8" type="ORF">DMC30DRAFT_354008</name>
</gene>
<feature type="region of interest" description="Disordered" evidence="5">
    <location>
        <begin position="1"/>
        <end position="24"/>
    </location>
</feature>
<protein>
    <submittedName>
        <fullName evidence="8">Triose-phosphate transporter family-domain-containing protein</fullName>
    </submittedName>
</protein>
<evidence type="ECO:0000256" key="5">
    <source>
        <dbReference type="SAM" id="MobiDB-lite"/>
    </source>
</evidence>
<dbReference type="SUPFAM" id="SSF103481">
    <property type="entry name" value="Multidrug resistance efflux transporter EmrE"/>
    <property type="match status" value="1"/>
</dbReference>
<feature type="transmembrane region" description="Helical" evidence="6">
    <location>
        <begin position="227"/>
        <end position="245"/>
    </location>
</feature>
<dbReference type="GO" id="GO:0016020">
    <property type="term" value="C:membrane"/>
    <property type="evidence" value="ECO:0007669"/>
    <property type="project" value="UniProtKB-SubCell"/>
</dbReference>
<feature type="transmembrane region" description="Helical" evidence="6">
    <location>
        <begin position="265"/>
        <end position="285"/>
    </location>
</feature>
<dbReference type="InterPro" id="IPR037185">
    <property type="entry name" value="EmrE-like"/>
</dbReference>
<dbReference type="Pfam" id="PF03151">
    <property type="entry name" value="TPT"/>
    <property type="match status" value="1"/>
</dbReference>
<keyword evidence="4 6" id="KW-0472">Membrane</keyword>
<evidence type="ECO:0000313" key="8">
    <source>
        <dbReference type="EMBL" id="TNY19377.1"/>
    </source>
</evidence>
<evidence type="ECO:0000256" key="6">
    <source>
        <dbReference type="SAM" id="Phobius"/>
    </source>
</evidence>
<feature type="transmembrane region" description="Helical" evidence="6">
    <location>
        <begin position="306"/>
        <end position="336"/>
    </location>
</feature>
<evidence type="ECO:0000256" key="1">
    <source>
        <dbReference type="ARBA" id="ARBA00004141"/>
    </source>
</evidence>
<sequence length="361" mass="39233">MTRTPSPNHAAKGTSGALELGGHSPGTHNLLSTRQLSSGGPPSLSQRFDTPAAWLVLYFAFNLGLTLFNKLVLQGFPFPWTLTAIQMLSGTVGTQIALQRGLFVQARLTNKENGIMLMFSGLYTINIAVSNLSLHLVSVPFHQVVRAMTPLFTIVMTAVLFRKRHSRQTYLSLVPVVAGVVFATYGDYSFTPWGFILTLIGTFLAALKTIITNRVQVGRLKLHPLDLLVRMSPLAFMQCVFFGWWSGELDRVREYAATEMTQNKAIALLMNGAIAFGLNVVSFTANKKTSALTMTSLPNVKQVLTIVLAVIIFNVVLNPTNLLGITLTLCGGAWYAKVELQEKTARAAAAASATTGPSDKR</sequence>
<keyword evidence="2 6" id="KW-0812">Transmembrane</keyword>
<dbReference type="PANTHER" id="PTHR11132">
    <property type="entry name" value="SOLUTE CARRIER FAMILY 35"/>
    <property type="match status" value="1"/>
</dbReference>
<feature type="transmembrane region" description="Helical" evidence="6">
    <location>
        <begin position="84"/>
        <end position="103"/>
    </location>
</feature>
<proteinExistence type="predicted"/>
<evidence type="ECO:0000313" key="9">
    <source>
        <dbReference type="Proteomes" id="UP000311382"/>
    </source>
</evidence>
<dbReference type="Proteomes" id="UP000311382">
    <property type="component" value="Unassembled WGS sequence"/>
</dbReference>
<dbReference type="EMBL" id="SOZI01000097">
    <property type="protein sequence ID" value="TNY19377.1"/>
    <property type="molecule type" value="Genomic_DNA"/>
</dbReference>
<comment type="subcellular location">
    <subcellularLocation>
        <location evidence="1">Membrane</location>
        <topology evidence="1">Multi-pass membrane protein</topology>
    </subcellularLocation>
</comment>
<accession>A0A5C5FR60</accession>
<evidence type="ECO:0000256" key="2">
    <source>
        <dbReference type="ARBA" id="ARBA00022692"/>
    </source>
</evidence>
<evidence type="ECO:0000256" key="4">
    <source>
        <dbReference type="ARBA" id="ARBA00023136"/>
    </source>
</evidence>
<feature type="transmembrane region" description="Helical" evidence="6">
    <location>
        <begin position="168"/>
        <end position="186"/>
    </location>
</feature>
<organism evidence="8 9">
    <name type="scientific">Rhodotorula diobovata</name>
    <dbReference type="NCBI Taxonomy" id="5288"/>
    <lineage>
        <taxon>Eukaryota</taxon>
        <taxon>Fungi</taxon>
        <taxon>Dikarya</taxon>
        <taxon>Basidiomycota</taxon>
        <taxon>Pucciniomycotina</taxon>
        <taxon>Microbotryomycetes</taxon>
        <taxon>Sporidiobolales</taxon>
        <taxon>Sporidiobolaceae</taxon>
        <taxon>Rhodotorula</taxon>
    </lineage>
</organism>
<dbReference type="OrthoDB" id="10261634at2759"/>
<feature type="transmembrane region" description="Helical" evidence="6">
    <location>
        <begin position="115"/>
        <end position="137"/>
    </location>
</feature>
<evidence type="ECO:0000256" key="3">
    <source>
        <dbReference type="ARBA" id="ARBA00022989"/>
    </source>
</evidence>
<feature type="transmembrane region" description="Helical" evidence="6">
    <location>
        <begin position="52"/>
        <end position="72"/>
    </location>
</feature>
<feature type="transmembrane region" description="Helical" evidence="6">
    <location>
        <begin position="192"/>
        <end position="215"/>
    </location>
</feature>
<feature type="transmembrane region" description="Helical" evidence="6">
    <location>
        <begin position="143"/>
        <end position="161"/>
    </location>
</feature>
<dbReference type="AlphaFoldDB" id="A0A5C5FR60"/>
<keyword evidence="9" id="KW-1185">Reference proteome</keyword>